<organism evidence="2 3">
    <name type="scientific">Vicia faba</name>
    <name type="common">Broad bean</name>
    <name type="synonym">Faba vulgaris</name>
    <dbReference type="NCBI Taxonomy" id="3906"/>
    <lineage>
        <taxon>Eukaryota</taxon>
        <taxon>Viridiplantae</taxon>
        <taxon>Streptophyta</taxon>
        <taxon>Embryophyta</taxon>
        <taxon>Tracheophyta</taxon>
        <taxon>Spermatophyta</taxon>
        <taxon>Magnoliopsida</taxon>
        <taxon>eudicotyledons</taxon>
        <taxon>Gunneridae</taxon>
        <taxon>Pentapetalae</taxon>
        <taxon>rosids</taxon>
        <taxon>fabids</taxon>
        <taxon>Fabales</taxon>
        <taxon>Fabaceae</taxon>
        <taxon>Papilionoideae</taxon>
        <taxon>50 kb inversion clade</taxon>
        <taxon>NPAAA clade</taxon>
        <taxon>Hologalegina</taxon>
        <taxon>IRL clade</taxon>
        <taxon>Fabeae</taxon>
        <taxon>Vicia</taxon>
    </lineage>
</organism>
<dbReference type="InterPro" id="IPR011009">
    <property type="entry name" value="Kinase-like_dom_sf"/>
</dbReference>
<dbReference type="EMBL" id="OX451741">
    <property type="protein sequence ID" value="CAI8618788.1"/>
    <property type="molecule type" value="Genomic_DNA"/>
</dbReference>
<reference evidence="2 3" key="1">
    <citation type="submission" date="2023-01" db="EMBL/GenBank/DDBJ databases">
        <authorList>
            <person name="Kreplak J."/>
        </authorList>
    </citation>
    <scope>NUCLEOTIDE SEQUENCE [LARGE SCALE GENOMIC DNA]</scope>
</reference>
<feature type="region of interest" description="Disordered" evidence="1">
    <location>
        <begin position="1"/>
        <end position="27"/>
    </location>
</feature>
<accession>A0AAV1B971</accession>
<dbReference type="Proteomes" id="UP001157006">
    <property type="component" value="Chromosome 6"/>
</dbReference>
<gene>
    <name evidence="2" type="ORF">VFH_VI139880</name>
</gene>
<keyword evidence="3" id="KW-1185">Reference proteome</keyword>
<proteinExistence type="predicted"/>
<name>A0AAV1B971_VICFA</name>
<feature type="compositionally biased region" description="Acidic residues" evidence="1">
    <location>
        <begin position="15"/>
        <end position="27"/>
    </location>
</feature>
<evidence type="ECO:0000313" key="3">
    <source>
        <dbReference type="Proteomes" id="UP001157006"/>
    </source>
</evidence>
<dbReference type="AlphaFoldDB" id="A0AAV1B971"/>
<protein>
    <submittedName>
        <fullName evidence="2">Uncharacterized protein</fullName>
    </submittedName>
</protein>
<evidence type="ECO:0000313" key="2">
    <source>
        <dbReference type="EMBL" id="CAI8618788.1"/>
    </source>
</evidence>
<dbReference type="Gene3D" id="1.10.510.10">
    <property type="entry name" value="Transferase(Phosphotransferase) domain 1"/>
    <property type="match status" value="1"/>
</dbReference>
<sequence length="149" mass="16203">MKTSSDFESEASKEEGEEEPYEEYEVEIDQPYIDATASGGSADKARVFNVGDKVLATSYIKSSSILLDEDYEAKIADFDVTRFVGTHGYIAPSKSGCCHAATSEVVGALFTLHQECVLLDTQGFGNNRKITTFIGGLVLCDGRYVHPSI</sequence>
<evidence type="ECO:0000256" key="1">
    <source>
        <dbReference type="SAM" id="MobiDB-lite"/>
    </source>
</evidence>
<dbReference type="SUPFAM" id="SSF56112">
    <property type="entry name" value="Protein kinase-like (PK-like)"/>
    <property type="match status" value="1"/>
</dbReference>